<organism evidence="11 12">
    <name type="scientific">Galleria mellonella</name>
    <name type="common">Greater wax moth</name>
    <dbReference type="NCBI Taxonomy" id="7137"/>
    <lineage>
        <taxon>Eukaryota</taxon>
        <taxon>Metazoa</taxon>
        <taxon>Ecdysozoa</taxon>
        <taxon>Arthropoda</taxon>
        <taxon>Hexapoda</taxon>
        <taxon>Insecta</taxon>
        <taxon>Pterygota</taxon>
        <taxon>Neoptera</taxon>
        <taxon>Endopterygota</taxon>
        <taxon>Lepidoptera</taxon>
        <taxon>Glossata</taxon>
        <taxon>Ditrysia</taxon>
        <taxon>Pyraloidea</taxon>
        <taxon>Pyralidae</taxon>
        <taxon>Galleriinae</taxon>
        <taxon>Galleria</taxon>
    </lineage>
</organism>
<dbReference type="InterPro" id="IPR001314">
    <property type="entry name" value="Peptidase_S1A"/>
</dbReference>
<dbReference type="PROSITE" id="PS50240">
    <property type="entry name" value="TRYPSIN_DOM"/>
    <property type="match status" value="1"/>
</dbReference>
<dbReference type="FunFam" id="2.40.10.10:FF:000077">
    <property type="entry name" value="Predicted protein"/>
    <property type="match status" value="1"/>
</dbReference>
<keyword evidence="3 9" id="KW-0732">Signal</keyword>
<dbReference type="CDD" id="cd00190">
    <property type="entry name" value="Tryp_SPc"/>
    <property type="match status" value="1"/>
</dbReference>
<dbReference type="Proteomes" id="UP001652740">
    <property type="component" value="Unplaced"/>
</dbReference>
<dbReference type="GO" id="GO:0004252">
    <property type="term" value="F:serine-type endopeptidase activity"/>
    <property type="evidence" value="ECO:0007669"/>
    <property type="project" value="InterPro"/>
</dbReference>
<dbReference type="RefSeq" id="XP_026755313.1">
    <property type="nucleotide sequence ID" value="XM_026899512.3"/>
</dbReference>
<keyword evidence="2 8" id="KW-0645">Protease</keyword>
<name>A0A6J1WKJ5_GALME</name>
<keyword evidence="7" id="KW-1015">Disulfide bond</keyword>
<dbReference type="PROSITE" id="PS00135">
    <property type="entry name" value="TRYPSIN_SER"/>
    <property type="match status" value="1"/>
</dbReference>
<keyword evidence="5 8" id="KW-0720">Serine protease</keyword>
<gene>
    <name evidence="12" type="primary">LOC113515347</name>
</gene>
<dbReference type="GO" id="GO:0006508">
    <property type="term" value="P:proteolysis"/>
    <property type="evidence" value="ECO:0007669"/>
    <property type="project" value="UniProtKB-KW"/>
</dbReference>
<evidence type="ECO:0000256" key="1">
    <source>
        <dbReference type="ARBA" id="ARBA00007664"/>
    </source>
</evidence>
<dbReference type="SUPFAM" id="SSF50494">
    <property type="entry name" value="Trypsin-like serine proteases"/>
    <property type="match status" value="1"/>
</dbReference>
<dbReference type="FunCoup" id="A0A6J1WKJ5">
    <property type="interactions" value="45"/>
</dbReference>
<dbReference type="OrthoDB" id="414661at2759"/>
<dbReference type="SMART" id="SM00020">
    <property type="entry name" value="Tryp_SPc"/>
    <property type="match status" value="1"/>
</dbReference>
<evidence type="ECO:0000256" key="9">
    <source>
        <dbReference type="SAM" id="SignalP"/>
    </source>
</evidence>
<dbReference type="InterPro" id="IPR009003">
    <property type="entry name" value="Peptidase_S1_PA"/>
</dbReference>
<dbReference type="AlphaFoldDB" id="A0A6J1WKJ5"/>
<keyword evidence="11" id="KW-1185">Reference proteome</keyword>
<dbReference type="GeneID" id="113515347"/>
<feature type="chain" id="PRO_5026772171" evidence="9">
    <location>
        <begin position="20"/>
        <end position="278"/>
    </location>
</feature>
<evidence type="ECO:0000313" key="11">
    <source>
        <dbReference type="Proteomes" id="UP001652740"/>
    </source>
</evidence>
<feature type="domain" description="Peptidase S1" evidence="10">
    <location>
        <begin position="34"/>
        <end position="265"/>
    </location>
</feature>
<dbReference type="PROSITE" id="PS00134">
    <property type="entry name" value="TRYPSIN_HIS"/>
    <property type="match status" value="1"/>
</dbReference>
<dbReference type="InParanoid" id="A0A6J1WKJ5"/>
<comment type="similarity">
    <text evidence="1">Belongs to the peptidase S1 family.</text>
</comment>
<proteinExistence type="inferred from homology"/>
<evidence type="ECO:0000259" key="10">
    <source>
        <dbReference type="PROSITE" id="PS50240"/>
    </source>
</evidence>
<dbReference type="Gene3D" id="2.40.10.10">
    <property type="entry name" value="Trypsin-like serine proteases"/>
    <property type="match status" value="1"/>
</dbReference>
<reference evidence="12" key="1">
    <citation type="submission" date="2025-08" db="UniProtKB">
        <authorList>
            <consortium name="RefSeq"/>
        </authorList>
    </citation>
    <scope>IDENTIFICATION</scope>
    <source>
        <tissue evidence="12">Whole larvae</tissue>
    </source>
</reference>
<evidence type="ECO:0000256" key="7">
    <source>
        <dbReference type="ARBA" id="ARBA00023157"/>
    </source>
</evidence>
<dbReference type="InterPro" id="IPR018114">
    <property type="entry name" value="TRYPSIN_HIS"/>
</dbReference>
<dbReference type="InterPro" id="IPR050430">
    <property type="entry name" value="Peptidase_S1"/>
</dbReference>
<dbReference type="InterPro" id="IPR043504">
    <property type="entry name" value="Peptidase_S1_PA_chymotrypsin"/>
</dbReference>
<evidence type="ECO:0000256" key="4">
    <source>
        <dbReference type="ARBA" id="ARBA00022801"/>
    </source>
</evidence>
<dbReference type="PANTHER" id="PTHR24276">
    <property type="entry name" value="POLYSERASE-RELATED"/>
    <property type="match status" value="1"/>
</dbReference>
<evidence type="ECO:0000313" key="12">
    <source>
        <dbReference type="RefSeq" id="XP_026755313.1"/>
    </source>
</evidence>
<dbReference type="InterPro" id="IPR001254">
    <property type="entry name" value="Trypsin_dom"/>
</dbReference>
<dbReference type="Pfam" id="PF00089">
    <property type="entry name" value="Trypsin"/>
    <property type="match status" value="1"/>
</dbReference>
<evidence type="ECO:0000256" key="6">
    <source>
        <dbReference type="ARBA" id="ARBA00023145"/>
    </source>
</evidence>
<dbReference type="PANTHER" id="PTHR24276:SF91">
    <property type="entry name" value="AT26814P-RELATED"/>
    <property type="match status" value="1"/>
</dbReference>
<accession>A0A6J1WKJ5</accession>
<sequence length="278" mass="29718">MCTCVKYILLLAFTNVIVSLPTTELNDDSSLGRIVNGYAVNITEVPYQASLRRKLAGSWSHICGAVIISNNAVLTAAHCTVFNELNPSALGVVVGTSHRISGGQTYDVSKVIVHENYSSITLENDISIVVLARRILFSKSVNSVPIAPSNITLPVDTEAIVSGFGTISYEGTSSTVLLAAKVKIVNQQSCARAYARIASVTTGMLCASAQDPPRDACQGDSGGPLVANGYLVGIVSWGEGCADAMYPGVYTRVSEYNNWIQTKFINLMREIDFKVIAE</sequence>
<evidence type="ECO:0000256" key="5">
    <source>
        <dbReference type="ARBA" id="ARBA00022825"/>
    </source>
</evidence>
<evidence type="ECO:0000256" key="8">
    <source>
        <dbReference type="RuleBase" id="RU363034"/>
    </source>
</evidence>
<evidence type="ECO:0000256" key="2">
    <source>
        <dbReference type="ARBA" id="ARBA00022670"/>
    </source>
</evidence>
<dbReference type="InterPro" id="IPR033116">
    <property type="entry name" value="TRYPSIN_SER"/>
</dbReference>
<dbReference type="PRINTS" id="PR00722">
    <property type="entry name" value="CHYMOTRYPSIN"/>
</dbReference>
<protein>
    <submittedName>
        <fullName evidence="12">Trypsin-1-like</fullName>
    </submittedName>
</protein>
<keyword evidence="6" id="KW-0865">Zymogen</keyword>
<evidence type="ECO:0000256" key="3">
    <source>
        <dbReference type="ARBA" id="ARBA00022729"/>
    </source>
</evidence>
<keyword evidence="4 8" id="KW-0378">Hydrolase</keyword>
<dbReference type="KEGG" id="gmw:113515347"/>
<feature type="signal peptide" evidence="9">
    <location>
        <begin position="1"/>
        <end position="19"/>
    </location>
</feature>